<dbReference type="GO" id="GO:0016226">
    <property type="term" value="P:iron-sulfur cluster assembly"/>
    <property type="evidence" value="ECO:0007669"/>
    <property type="project" value="TreeGrafter"/>
</dbReference>
<dbReference type="EMBL" id="CP023344">
    <property type="protein sequence ID" value="ATC64323.1"/>
    <property type="molecule type" value="Genomic_DNA"/>
</dbReference>
<dbReference type="Gene3D" id="3.30.1360.120">
    <property type="entry name" value="Probable tRNA modification gtpase trme, domain 1"/>
    <property type="match status" value="2"/>
</dbReference>
<dbReference type="Proteomes" id="UP000217265">
    <property type="component" value="Chromosome"/>
</dbReference>
<name>A0A290Q7D2_9BACT</name>
<accession>A0A290Q7D2</accession>
<dbReference type="Pfam" id="PF01571">
    <property type="entry name" value="GCV_T"/>
    <property type="match status" value="1"/>
</dbReference>
<dbReference type="InterPro" id="IPR027266">
    <property type="entry name" value="TrmE/GcvT-like"/>
</dbReference>
<dbReference type="NCBIfam" id="TIGR03317">
    <property type="entry name" value="ygfZ_signature"/>
    <property type="match status" value="1"/>
</dbReference>
<dbReference type="InterPro" id="IPR045179">
    <property type="entry name" value="YgfZ/GcvT"/>
</dbReference>
<dbReference type="PIRSF" id="PIRSF006487">
    <property type="entry name" value="GcvT"/>
    <property type="match status" value="1"/>
</dbReference>
<protein>
    <submittedName>
        <fullName evidence="3">Folate-binding protein</fullName>
    </submittedName>
</protein>
<dbReference type="RefSeq" id="WP_096055955.1">
    <property type="nucleotide sequence ID" value="NZ_CP023344.1"/>
</dbReference>
<organism evidence="3 4">
    <name type="scientific">Nibricoccus aquaticus</name>
    <dbReference type="NCBI Taxonomy" id="2576891"/>
    <lineage>
        <taxon>Bacteria</taxon>
        <taxon>Pseudomonadati</taxon>
        <taxon>Verrucomicrobiota</taxon>
        <taxon>Opitutia</taxon>
        <taxon>Opitutales</taxon>
        <taxon>Opitutaceae</taxon>
        <taxon>Nibricoccus</taxon>
    </lineage>
</organism>
<evidence type="ECO:0000259" key="2">
    <source>
        <dbReference type="Pfam" id="PF01571"/>
    </source>
</evidence>
<feature type="domain" description="GCVT N-terminal" evidence="2">
    <location>
        <begin position="18"/>
        <end position="112"/>
    </location>
</feature>
<dbReference type="InterPro" id="IPR006222">
    <property type="entry name" value="GCVT_N"/>
</dbReference>
<reference evidence="3 4" key="1">
    <citation type="submission" date="2017-09" db="EMBL/GenBank/DDBJ databases">
        <title>Complete genome sequence of Verrucomicrobial strain HZ-65, isolated from freshwater.</title>
        <authorList>
            <person name="Choi A."/>
        </authorList>
    </citation>
    <scope>NUCLEOTIDE SEQUENCE [LARGE SCALE GENOMIC DNA]</scope>
    <source>
        <strain evidence="3 4">HZ-65</strain>
    </source>
</reference>
<evidence type="ECO:0000313" key="3">
    <source>
        <dbReference type="EMBL" id="ATC64323.1"/>
    </source>
</evidence>
<keyword evidence="4" id="KW-1185">Reference proteome</keyword>
<keyword evidence="1" id="KW-0809">Transit peptide</keyword>
<proteinExistence type="predicted"/>
<sequence>MNFGARVRFNCYQPAAVLRVSGEDALSFLQGQFTQDLKMVEAGAAAYGLWLNQKGKVLADSFVLRAEGGVWWVISYFSAAVVIRERLESYLIADDVVIEDETVAWEGVSVMGAGEGEGAEVKAWLAGRVGLIWQGRRAAVVTWEWLRPKGSSLEMGAEAEEISEEELEHRRIESGIPAVPRDVGAGDLPNEAGLEEVAVSYTKGCYLGQEVMARLKAMGQVRRRLLKVEGAGMPGALPAGLFHGEKRVGEVRSAVKAEAGWSGLAMVSLLGMEGVTALSLTPGGAAEVEVFKS</sequence>
<dbReference type="PANTHER" id="PTHR22602">
    <property type="entry name" value="TRANSFERASE CAF17, MITOCHONDRIAL-RELATED"/>
    <property type="match status" value="1"/>
</dbReference>
<dbReference type="PANTHER" id="PTHR22602:SF0">
    <property type="entry name" value="TRANSFERASE CAF17, MITOCHONDRIAL-RELATED"/>
    <property type="match status" value="1"/>
</dbReference>
<dbReference type="OrthoDB" id="9796287at2"/>
<evidence type="ECO:0000256" key="1">
    <source>
        <dbReference type="ARBA" id="ARBA00022946"/>
    </source>
</evidence>
<dbReference type="KEGG" id="vbh:CMV30_10360"/>
<evidence type="ECO:0000313" key="4">
    <source>
        <dbReference type="Proteomes" id="UP000217265"/>
    </source>
</evidence>
<dbReference type="SUPFAM" id="SSF103025">
    <property type="entry name" value="Folate-binding domain"/>
    <property type="match status" value="1"/>
</dbReference>
<dbReference type="InterPro" id="IPR017703">
    <property type="entry name" value="YgfZ/GCV_T_CS"/>
</dbReference>
<gene>
    <name evidence="3" type="ORF">CMV30_10360</name>
</gene>
<dbReference type="AlphaFoldDB" id="A0A290Q7D2"/>